<organism evidence="2 3">
    <name type="scientific">Vibrio celticus</name>
    <dbReference type="NCBI Taxonomy" id="446372"/>
    <lineage>
        <taxon>Bacteria</taxon>
        <taxon>Pseudomonadati</taxon>
        <taxon>Pseudomonadota</taxon>
        <taxon>Gammaproteobacteria</taxon>
        <taxon>Vibrionales</taxon>
        <taxon>Vibrionaceae</taxon>
        <taxon>Vibrio</taxon>
    </lineage>
</organism>
<proteinExistence type="predicted"/>
<evidence type="ECO:0000313" key="2">
    <source>
        <dbReference type="EMBL" id="SBT14925.1"/>
    </source>
</evidence>
<accession>A0A1C3JIK9</accession>
<evidence type="ECO:0000256" key="1">
    <source>
        <dbReference type="SAM" id="SignalP"/>
    </source>
</evidence>
<protein>
    <submittedName>
        <fullName evidence="2">Uncharacterized protein</fullName>
    </submittedName>
</protein>
<feature type="chain" id="PRO_5008676736" evidence="1">
    <location>
        <begin position="23"/>
        <end position="272"/>
    </location>
</feature>
<gene>
    <name evidence="2" type="ORF">VCE7224_03702</name>
</gene>
<name>A0A1C3JIK9_9VIBR</name>
<keyword evidence="1" id="KW-0732">Signal</keyword>
<keyword evidence="3" id="KW-1185">Reference proteome</keyword>
<feature type="signal peptide" evidence="1">
    <location>
        <begin position="1"/>
        <end position="22"/>
    </location>
</feature>
<dbReference type="EMBL" id="FLQZ01000096">
    <property type="protein sequence ID" value="SBT14925.1"/>
    <property type="molecule type" value="Genomic_DNA"/>
</dbReference>
<evidence type="ECO:0000313" key="3">
    <source>
        <dbReference type="Proteomes" id="UP000092819"/>
    </source>
</evidence>
<dbReference type="RefSeq" id="WP_065677311.1">
    <property type="nucleotide sequence ID" value="NZ_AP025464.1"/>
</dbReference>
<dbReference type="Proteomes" id="UP000092819">
    <property type="component" value="Unassembled WGS sequence"/>
</dbReference>
<dbReference type="AlphaFoldDB" id="A0A1C3JIK9"/>
<sequence>MANYKKITLSSALILFSSFAVSDDHITPEDAPDPGDHTKVSSVVNITYGKQSFREQDNDFVQIQGQMSGQKSNENLFLGQLTIQGQDNGKVGSEDFNLSQVRARYFEVSRTDWQHAPMVGVSLDYIETSFTDAISDRLFAIGGLIRVNTPFDNWLSFPILAGAVGQNNSDFSRLGLTDDYTYGVQFNFLNSIYLHENGTHVQINPQYSSLDFGGSVGTINQLQLDLAFQGPLADNRKHWGKVTYTEFFDDAEQSFGHNRQGTELKFTYSYYF</sequence>
<reference evidence="3" key="1">
    <citation type="submission" date="2016-06" db="EMBL/GenBank/DDBJ databases">
        <authorList>
            <person name="Rodrigo-Torres L."/>
            <person name="Arahal D.R."/>
        </authorList>
    </citation>
    <scope>NUCLEOTIDE SEQUENCE [LARGE SCALE GENOMIC DNA]</scope>
    <source>
        <strain evidence="3">CECT 7224</strain>
    </source>
</reference>